<organism evidence="1 2">
    <name type="scientific">Dorcoceras hygrometricum</name>
    <dbReference type="NCBI Taxonomy" id="472368"/>
    <lineage>
        <taxon>Eukaryota</taxon>
        <taxon>Viridiplantae</taxon>
        <taxon>Streptophyta</taxon>
        <taxon>Embryophyta</taxon>
        <taxon>Tracheophyta</taxon>
        <taxon>Spermatophyta</taxon>
        <taxon>Magnoliopsida</taxon>
        <taxon>eudicotyledons</taxon>
        <taxon>Gunneridae</taxon>
        <taxon>Pentapetalae</taxon>
        <taxon>asterids</taxon>
        <taxon>lamiids</taxon>
        <taxon>Lamiales</taxon>
        <taxon>Gesneriaceae</taxon>
        <taxon>Didymocarpoideae</taxon>
        <taxon>Trichosporeae</taxon>
        <taxon>Loxocarpinae</taxon>
        <taxon>Dorcoceras</taxon>
    </lineage>
</organism>
<evidence type="ECO:0000313" key="1">
    <source>
        <dbReference type="EMBL" id="KZV25558.1"/>
    </source>
</evidence>
<dbReference type="EMBL" id="KV011862">
    <property type="protein sequence ID" value="KZV25558.1"/>
    <property type="molecule type" value="Genomic_DNA"/>
</dbReference>
<evidence type="ECO:0000313" key="2">
    <source>
        <dbReference type="Proteomes" id="UP000250235"/>
    </source>
</evidence>
<gene>
    <name evidence="1" type="ORF">F511_21631</name>
</gene>
<name>A0A2Z7AW35_9LAMI</name>
<dbReference type="Proteomes" id="UP000250235">
    <property type="component" value="Unassembled WGS sequence"/>
</dbReference>
<accession>A0A2Z7AW35</accession>
<dbReference type="AlphaFoldDB" id="A0A2Z7AW35"/>
<keyword evidence="2" id="KW-1185">Reference proteome</keyword>
<proteinExistence type="predicted"/>
<reference evidence="1 2" key="1">
    <citation type="journal article" date="2015" name="Proc. Natl. Acad. Sci. U.S.A.">
        <title>The resurrection genome of Boea hygrometrica: A blueprint for survival of dehydration.</title>
        <authorList>
            <person name="Xiao L."/>
            <person name="Yang G."/>
            <person name="Zhang L."/>
            <person name="Yang X."/>
            <person name="Zhao S."/>
            <person name="Ji Z."/>
            <person name="Zhou Q."/>
            <person name="Hu M."/>
            <person name="Wang Y."/>
            <person name="Chen M."/>
            <person name="Xu Y."/>
            <person name="Jin H."/>
            <person name="Xiao X."/>
            <person name="Hu G."/>
            <person name="Bao F."/>
            <person name="Hu Y."/>
            <person name="Wan P."/>
            <person name="Li L."/>
            <person name="Deng X."/>
            <person name="Kuang T."/>
            <person name="Xiang C."/>
            <person name="Zhu J.K."/>
            <person name="Oliver M.J."/>
            <person name="He Y."/>
        </authorList>
    </citation>
    <scope>NUCLEOTIDE SEQUENCE [LARGE SCALE GENOMIC DNA]</scope>
    <source>
        <strain evidence="2">cv. XS01</strain>
    </source>
</reference>
<sequence>MWFLTRKCKRNLQKEFRTPRIPQKPINPTINLLLISVLTVEDLRQYRAPHHPAGEFLAAMGQVYSYHALMSFGNSRLSDWITLWYHVLRRVDSYHPLTHIVSTVICYHGLSAGRGDDSAGGHLSMLYSAFAVSSRSAHASRSQGGIPLICCIKVWLEVLRRGLNLLTNLSDQDSNLEKRIGFEDLLDLSFRDLSKLK</sequence>
<protein>
    <submittedName>
        <fullName evidence="1">F-box/LRR-repeat protein-like</fullName>
    </submittedName>
</protein>